<name>A0A0K0F1L3_STRVS</name>
<protein>
    <submittedName>
        <fullName evidence="3">SXP/RAL-2 family protein Ani s 5-like cation-binding domain-containing protein</fullName>
    </submittedName>
</protein>
<dbReference type="WBParaSite" id="SVE_0268800.1">
    <property type="protein sequence ID" value="SVE_0268800.1"/>
    <property type="gene ID" value="SVE_0268800"/>
</dbReference>
<evidence type="ECO:0000313" key="2">
    <source>
        <dbReference type="Proteomes" id="UP000035680"/>
    </source>
</evidence>
<dbReference type="Proteomes" id="UP000035680">
    <property type="component" value="Unassembled WGS sequence"/>
</dbReference>
<keyword evidence="1" id="KW-0732">Signal</keyword>
<sequence length="177" mass="20097">MHFIKYFAIFVLLAVQYSFQDTSVSSENSVSSSEEKRVDVGTSKEIPSTNVMPSVGAENARLSFYSKLKNGIKKQNQKTKNFFKTNINKENMKNKLTKLKDKIDTFGTTIKVKFANLKDKTSRKLNNFFKKNKSDKSSLSENDTRVKRSFIKKVAKATKNAIVEGAKKGSVLFKKLF</sequence>
<evidence type="ECO:0000256" key="1">
    <source>
        <dbReference type="SAM" id="SignalP"/>
    </source>
</evidence>
<keyword evidence="2" id="KW-1185">Reference proteome</keyword>
<reference evidence="2" key="1">
    <citation type="submission" date="2014-07" db="EMBL/GenBank/DDBJ databases">
        <authorList>
            <person name="Martin A.A"/>
            <person name="De Silva N."/>
        </authorList>
    </citation>
    <scope>NUCLEOTIDE SEQUENCE</scope>
</reference>
<proteinExistence type="predicted"/>
<organism evidence="2 3">
    <name type="scientific">Strongyloides venezuelensis</name>
    <name type="common">Threadworm</name>
    <dbReference type="NCBI Taxonomy" id="75913"/>
    <lineage>
        <taxon>Eukaryota</taxon>
        <taxon>Metazoa</taxon>
        <taxon>Ecdysozoa</taxon>
        <taxon>Nematoda</taxon>
        <taxon>Chromadorea</taxon>
        <taxon>Rhabditida</taxon>
        <taxon>Tylenchina</taxon>
        <taxon>Panagrolaimomorpha</taxon>
        <taxon>Strongyloidoidea</taxon>
        <taxon>Strongyloididae</taxon>
        <taxon>Strongyloides</taxon>
    </lineage>
</organism>
<reference evidence="3" key="2">
    <citation type="submission" date="2015-08" db="UniProtKB">
        <authorList>
            <consortium name="WormBaseParasite"/>
        </authorList>
    </citation>
    <scope>IDENTIFICATION</scope>
</reference>
<feature type="chain" id="PRO_5005328998" evidence="1">
    <location>
        <begin position="21"/>
        <end position="177"/>
    </location>
</feature>
<accession>A0A0K0F1L3</accession>
<feature type="signal peptide" evidence="1">
    <location>
        <begin position="1"/>
        <end position="20"/>
    </location>
</feature>
<evidence type="ECO:0000313" key="3">
    <source>
        <dbReference type="WBParaSite" id="SVE_0268800.1"/>
    </source>
</evidence>
<dbReference type="AlphaFoldDB" id="A0A0K0F1L3"/>